<dbReference type="Pfam" id="PF14597">
    <property type="entry name" value="Lactamase_B_5"/>
    <property type="match status" value="1"/>
</dbReference>
<dbReference type="SUPFAM" id="SSF56281">
    <property type="entry name" value="Metallo-hydrolase/oxidoreductase"/>
    <property type="match status" value="1"/>
</dbReference>
<dbReference type="Pfam" id="PF13370">
    <property type="entry name" value="Fer4_13"/>
    <property type="match status" value="1"/>
</dbReference>
<protein>
    <recommendedName>
        <fullName evidence="1">Metallo-beta-lactamase domain-containing protein</fullName>
    </recommendedName>
</protein>
<proteinExistence type="predicted"/>
<organism evidence="2 3">
    <name type="scientific">Halobacteriovorax marinus</name>
    <dbReference type="NCBI Taxonomy" id="97084"/>
    <lineage>
        <taxon>Bacteria</taxon>
        <taxon>Pseudomonadati</taxon>
        <taxon>Bdellovibrionota</taxon>
        <taxon>Bacteriovoracia</taxon>
        <taxon>Bacteriovoracales</taxon>
        <taxon>Halobacteriovoraceae</taxon>
        <taxon>Halobacteriovorax</taxon>
    </lineage>
</organism>
<dbReference type="Gene3D" id="3.60.15.10">
    <property type="entry name" value="Ribonuclease Z/Hydroxyacylglutathione hydrolase-like"/>
    <property type="match status" value="1"/>
</dbReference>
<evidence type="ECO:0000259" key="1">
    <source>
        <dbReference type="SMART" id="SM00849"/>
    </source>
</evidence>
<dbReference type="PANTHER" id="PTHR42773:SF1">
    <property type="entry name" value="METALLO-BETA-LACTAMASE FAMILY PROTEIN"/>
    <property type="match status" value="1"/>
</dbReference>
<dbReference type="PANTHER" id="PTHR42773">
    <property type="entry name" value="METALLO-BETA-LACTAMASE-RELATED"/>
    <property type="match status" value="1"/>
</dbReference>
<dbReference type="SMART" id="SM00849">
    <property type="entry name" value="Lactamase_B"/>
    <property type="match status" value="1"/>
</dbReference>
<reference evidence="3" key="1">
    <citation type="journal article" date="2017" name="Proc. Natl. Acad. Sci. U.S.A.">
        <title>Simulation of Deepwater Horizon oil plume reveals substrate specialization within a complex community of hydrocarbon-degraders.</title>
        <authorList>
            <person name="Hu P."/>
            <person name="Dubinsky E.A."/>
            <person name="Probst A.J."/>
            <person name="Wang J."/>
            <person name="Sieber C.M.K."/>
            <person name="Tom L.M."/>
            <person name="Gardinali P."/>
            <person name="Banfield J.F."/>
            <person name="Atlas R.M."/>
            <person name="Andersen G.L."/>
        </authorList>
    </citation>
    <scope>NUCLEOTIDE SEQUENCE [LARGE SCALE GENOMIC DNA]</scope>
</reference>
<dbReference type="Proteomes" id="UP000196531">
    <property type="component" value="Unassembled WGS sequence"/>
</dbReference>
<feature type="domain" description="Metallo-beta-lactamase" evidence="1">
    <location>
        <begin position="105"/>
        <end position="263"/>
    </location>
</feature>
<dbReference type="SUPFAM" id="SSF54862">
    <property type="entry name" value="4Fe-4S ferredoxins"/>
    <property type="match status" value="1"/>
</dbReference>
<evidence type="ECO:0000313" key="3">
    <source>
        <dbReference type="Proteomes" id="UP000196531"/>
    </source>
</evidence>
<dbReference type="InterPro" id="IPR001279">
    <property type="entry name" value="Metallo-B-lactamas"/>
</dbReference>
<evidence type="ECO:0000313" key="2">
    <source>
        <dbReference type="EMBL" id="OUR94173.1"/>
    </source>
</evidence>
<dbReference type="Gene3D" id="3.30.70.20">
    <property type="match status" value="1"/>
</dbReference>
<dbReference type="CDD" id="cd07727">
    <property type="entry name" value="YmaE-like_MBL-fold"/>
    <property type="match status" value="1"/>
</dbReference>
<sequence>MASLKKIISENVEGSFFVDSTCIDCDACRKIAPSSFVRGKGYSYVLKQPTSVREKMEAKQALISCPVGSIGMQEKESLVEAMESFPIDLGHDIYLNGFNHKSSYGADSYFIKSDLGNFMVDAPRFNKTLVKKMHEMGGLKFIFLTHKDDVADAKNYAREFGAKRIIHEDELSAQPDAEIVISGSGDTLIDDFIIMHTPGHTRGHMVLIWKEQYLFSGDHFAYSDIRGDWSCFKNVCWYNWEEQIESVERLARFPKITNVYPGHGRRNSVTPGEFPAIIQRVVAWMKT</sequence>
<gene>
    <name evidence="2" type="ORF">A9Q84_17885</name>
</gene>
<dbReference type="EMBL" id="MAAO01000011">
    <property type="protein sequence ID" value="OUR94173.1"/>
    <property type="molecule type" value="Genomic_DNA"/>
</dbReference>
<name>A0A1Y5F3T9_9BACT</name>
<accession>A0A1Y5F3T9</accession>
<dbReference type="AlphaFoldDB" id="A0A1Y5F3T9"/>
<dbReference type="InterPro" id="IPR036866">
    <property type="entry name" value="RibonucZ/Hydroxyglut_hydro"/>
</dbReference>
<comment type="caution">
    <text evidence="2">The sequence shown here is derived from an EMBL/GenBank/DDBJ whole genome shotgun (WGS) entry which is preliminary data.</text>
</comment>